<evidence type="ECO:0000256" key="1">
    <source>
        <dbReference type="SAM" id="Phobius"/>
    </source>
</evidence>
<comment type="caution">
    <text evidence="2">The sequence shown here is derived from an EMBL/GenBank/DDBJ whole genome shotgun (WGS) entry which is preliminary data.</text>
</comment>
<feature type="transmembrane region" description="Helical" evidence="1">
    <location>
        <begin position="31"/>
        <end position="56"/>
    </location>
</feature>
<reference evidence="2 3" key="1">
    <citation type="submission" date="2021-08" db="EMBL/GenBank/DDBJ databases">
        <title>Caldovatus sediminis gen. nov., sp. nov., a moderately thermophilic bacterium isolated from a hot spring.</title>
        <authorList>
            <person name="Hu C.-J."/>
            <person name="Li W.-J."/>
            <person name="Xian W.-D."/>
        </authorList>
    </citation>
    <scope>NUCLEOTIDE SEQUENCE [LARGE SCALE GENOMIC DNA]</scope>
    <source>
        <strain evidence="2 3">SYSU G05006</strain>
    </source>
</reference>
<keyword evidence="1" id="KW-0472">Membrane</keyword>
<sequence>MAVFAFLLNYPWEFLQVPLFRGMAEAPHWEAVKFCTGATLGDAVIAVVAFWGVTAACGNRRWILRPSAVQVAGFTATGLAITLVLEWLATGPLGRWAYAEAMPIVPLLGVGLSPVLQWILLPPLVAWLVRRQMT</sequence>
<protein>
    <recommendedName>
        <fullName evidence="4">Rod shape-determining protein MreD</fullName>
    </recommendedName>
</protein>
<proteinExistence type="predicted"/>
<keyword evidence="1" id="KW-0812">Transmembrane</keyword>
<evidence type="ECO:0008006" key="4">
    <source>
        <dbReference type="Google" id="ProtNLM"/>
    </source>
</evidence>
<feature type="transmembrane region" description="Helical" evidence="1">
    <location>
        <begin position="101"/>
        <end position="129"/>
    </location>
</feature>
<dbReference type="RefSeq" id="WP_204623650.1">
    <property type="nucleotide sequence ID" value="NZ_JAHZUY010000054.1"/>
</dbReference>
<accession>A0ABS7F5B3</accession>
<evidence type="ECO:0000313" key="2">
    <source>
        <dbReference type="EMBL" id="MBW8270807.1"/>
    </source>
</evidence>
<feature type="transmembrane region" description="Helical" evidence="1">
    <location>
        <begin position="68"/>
        <end position="89"/>
    </location>
</feature>
<name>A0ABS7F5B3_9PROT</name>
<gene>
    <name evidence="2" type="ORF">K1J50_15090</name>
</gene>
<dbReference type="EMBL" id="JAHZUY010000054">
    <property type="protein sequence ID" value="MBW8270807.1"/>
    <property type="molecule type" value="Genomic_DNA"/>
</dbReference>
<keyword evidence="3" id="KW-1185">Reference proteome</keyword>
<evidence type="ECO:0000313" key="3">
    <source>
        <dbReference type="Proteomes" id="UP001519924"/>
    </source>
</evidence>
<keyword evidence="1" id="KW-1133">Transmembrane helix</keyword>
<dbReference type="Proteomes" id="UP001519924">
    <property type="component" value="Unassembled WGS sequence"/>
</dbReference>
<organism evidence="2 3">
    <name type="scientific">Caldovatus aquaticus</name>
    <dbReference type="NCBI Taxonomy" id="2865671"/>
    <lineage>
        <taxon>Bacteria</taxon>
        <taxon>Pseudomonadati</taxon>
        <taxon>Pseudomonadota</taxon>
        <taxon>Alphaproteobacteria</taxon>
        <taxon>Acetobacterales</taxon>
        <taxon>Roseomonadaceae</taxon>
        <taxon>Caldovatus</taxon>
    </lineage>
</organism>